<dbReference type="PANTHER" id="PTHR37625">
    <property type="entry name" value="OUTER MEMBRANE LIPOPROTEIN-RELATED"/>
    <property type="match status" value="1"/>
</dbReference>
<dbReference type="PANTHER" id="PTHR37625:SF4">
    <property type="entry name" value="OUTER MEMBRANE LIPOPROTEIN"/>
    <property type="match status" value="1"/>
</dbReference>
<dbReference type="Gene3D" id="2.60.40.4150">
    <property type="entry name" value="Type VI secretion system, lipoprotein SciN"/>
    <property type="match status" value="1"/>
</dbReference>
<dbReference type="RefSeq" id="WP_309550822.1">
    <property type="nucleotide sequence ID" value="NZ_WLZX01000016.1"/>
</dbReference>
<organism evidence="1 2">
    <name type="scientific">Erwinia sorbitola</name>
    <dbReference type="NCBI Taxonomy" id="2681984"/>
    <lineage>
        <taxon>Bacteria</taxon>
        <taxon>Pseudomonadati</taxon>
        <taxon>Pseudomonadota</taxon>
        <taxon>Gammaproteobacteria</taxon>
        <taxon>Enterobacterales</taxon>
        <taxon>Erwiniaceae</taxon>
        <taxon>Erwinia</taxon>
    </lineage>
</organism>
<dbReference type="InterPro" id="IPR017734">
    <property type="entry name" value="T6SS_SciN"/>
</dbReference>
<reference evidence="1 2" key="1">
    <citation type="submission" date="2019-11" db="EMBL/GenBank/DDBJ databases">
        <title>Erwinia sp. nov., isolated from feces of birds in Tibet plateau of China.</title>
        <authorList>
            <person name="Ge Y."/>
        </authorList>
    </citation>
    <scope>NUCLEOTIDE SEQUENCE [LARGE SCALE GENOMIC DNA]</scope>
    <source>
        <strain evidence="1 2">J316</strain>
    </source>
</reference>
<keyword evidence="2" id="KW-1185">Reference proteome</keyword>
<accession>A0ABW9RGP6</accession>
<dbReference type="InterPro" id="IPR038706">
    <property type="entry name" value="Type_VI_SciN-like_sf"/>
</dbReference>
<dbReference type="EMBL" id="WLZX01000016">
    <property type="protein sequence ID" value="MTD29398.1"/>
    <property type="molecule type" value="Genomic_DNA"/>
</dbReference>
<evidence type="ECO:0000313" key="1">
    <source>
        <dbReference type="EMBL" id="MTD29398.1"/>
    </source>
</evidence>
<dbReference type="NCBIfam" id="TIGR03352">
    <property type="entry name" value="VI_chp_3"/>
    <property type="match status" value="1"/>
</dbReference>
<protein>
    <submittedName>
        <fullName evidence="1">Type VI secretion system lipoprotein TssJ</fullName>
    </submittedName>
</protein>
<sequence length="181" mass="20264">MLRTSLNKSALWLLPLLAVCLSGCGLTQGIADGTRSAVSSVFYKKITVLHLDFTGREALNTDARESHSSPQPLVIRVYQLRERKTFDTLVYQQLLTDGEVLLKDDLLASREVVLKPGNAASLDMPMEKETKFVAVVGLFRQPDLTHSRWQLVIKREAFDPVKARTLEASENSLTLQPLKEQ</sequence>
<keyword evidence="1" id="KW-0449">Lipoprotein</keyword>
<dbReference type="Pfam" id="PF12790">
    <property type="entry name" value="T6SS-SciN"/>
    <property type="match status" value="1"/>
</dbReference>
<name>A0ABW9RGP6_9GAMM</name>
<comment type="caution">
    <text evidence="1">The sequence shown here is derived from an EMBL/GenBank/DDBJ whole genome shotgun (WGS) entry which is preliminary data.</text>
</comment>
<proteinExistence type="predicted"/>
<dbReference type="Proteomes" id="UP000480164">
    <property type="component" value="Unassembled WGS sequence"/>
</dbReference>
<gene>
    <name evidence="1" type="primary">tssJ</name>
    <name evidence="1" type="ORF">GK011_20950</name>
</gene>
<evidence type="ECO:0000313" key="2">
    <source>
        <dbReference type="Proteomes" id="UP000480164"/>
    </source>
</evidence>